<proteinExistence type="predicted"/>
<dbReference type="Gene3D" id="1.10.10.2840">
    <property type="entry name" value="PucR C-terminal helix-turn-helix domain"/>
    <property type="match status" value="1"/>
</dbReference>
<reference evidence="2" key="2">
    <citation type="submission" date="2020-01" db="EMBL/GenBank/DDBJ databases">
        <authorList>
            <person name="Algora L."/>
            <person name="Schniete J.K."/>
            <person name="MacFadyen A."/>
            <person name="Hoskisson P.A."/>
            <person name="Hunter I.S."/>
            <person name="Herron P.R."/>
        </authorList>
    </citation>
    <scope>NUCLEOTIDE SEQUENCE</scope>
    <source>
        <strain evidence="2">ATCC 10970</strain>
    </source>
</reference>
<name>A0A8A1V2B6_STRR1</name>
<reference evidence="2" key="1">
    <citation type="submission" date="2012-12" db="EMBL/GenBank/DDBJ databases">
        <authorList>
            <person name="Pethick F.E."/>
            <person name="MacFadyen A.C."/>
            <person name="Tang Z."/>
            <person name="Sangal V."/>
            <person name="Tze-Tze L."/>
            <person name="Chu J."/>
            <person name="Guo M."/>
            <person name="Kirby R."/>
            <person name="Hoskisson P.A."/>
            <person name="Herron P.R."/>
            <person name="Hunter I.S."/>
        </authorList>
    </citation>
    <scope>NUCLEOTIDE SEQUENCE</scope>
    <source>
        <strain evidence="2">ATCC 10970</strain>
    </source>
</reference>
<feature type="domain" description="PucR C-terminal helix-turn-helix" evidence="1">
    <location>
        <begin position="1"/>
        <end position="36"/>
    </location>
</feature>
<reference evidence="2" key="3">
    <citation type="journal article" date="2021" name="bioRxiv">
        <title>Bilateral symmetry of linear streptomycete chromosomes.</title>
        <authorList>
            <person name="Algora-Gallardo L."/>
            <person name="Schniete J.K."/>
            <person name="Mark D.R."/>
            <person name="Hunter I.S."/>
            <person name="Herron P.R."/>
        </authorList>
    </citation>
    <scope>NUCLEOTIDE SEQUENCE</scope>
    <source>
        <strain evidence="2">ATCC 10970</strain>
    </source>
</reference>
<dbReference type="InterPro" id="IPR042070">
    <property type="entry name" value="PucR_C-HTH_sf"/>
</dbReference>
<organism evidence="2 3">
    <name type="scientific">Streptomyces rimosus subsp. rimosus (strain ATCC 10970 / DSM 40260 / JCM 4667 / NRRL 2234)</name>
    <dbReference type="NCBI Taxonomy" id="1265868"/>
    <lineage>
        <taxon>Bacteria</taxon>
        <taxon>Bacillati</taxon>
        <taxon>Actinomycetota</taxon>
        <taxon>Actinomycetes</taxon>
        <taxon>Kitasatosporales</taxon>
        <taxon>Streptomycetaceae</taxon>
        <taxon>Streptomyces</taxon>
    </lineage>
</organism>
<dbReference type="InterPro" id="IPR025736">
    <property type="entry name" value="PucR_C-HTH_dom"/>
</dbReference>
<dbReference type="AlphaFoldDB" id="A0A8A1V2B6"/>
<evidence type="ECO:0000259" key="1">
    <source>
        <dbReference type="Pfam" id="PF13556"/>
    </source>
</evidence>
<dbReference type="Pfam" id="PF13556">
    <property type="entry name" value="HTH_30"/>
    <property type="match status" value="1"/>
</dbReference>
<evidence type="ECO:0000313" key="3">
    <source>
        <dbReference type="Proteomes" id="UP000011074"/>
    </source>
</evidence>
<protein>
    <submittedName>
        <fullName evidence="2">PucR family transcriptional regulator</fullName>
    </submittedName>
</protein>
<dbReference type="Proteomes" id="UP000011074">
    <property type="component" value="Chromosome"/>
</dbReference>
<dbReference type="EMBL" id="CP048261">
    <property type="protein sequence ID" value="QST85621.1"/>
    <property type="molecule type" value="Genomic_DNA"/>
</dbReference>
<accession>A0A8A1V2B6</accession>
<sequence length="46" mass="5383">MHRSTLCYRLRRIREISGNDLADVEDRLNLQVATRVWRIVLGRSSG</sequence>
<evidence type="ECO:0000313" key="2">
    <source>
        <dbReference type="EMBL" id="QST85621.1"/>
    </source>
</evidence>
<gene>
    <name evidence="2" type="ORF">SRIM_002400</name>
</gene>